<evidence type="ECO:0000313" key="2">
    <source>
        <dbReference type="Proteomes" id="UP000805193"/>
    </source>
</evidence>
<accession>A0AC60PZ95</accession>
<name>A0AC60PZ95_IXOPE</name>
<organism evidence="1 2">
    <name type="scientific">Ixodes persulcatus</name>
    <name type="common">Taiga tick</name>
    <dbReference type="NCBI Taxonomy" id="34615"/>
    <lineage>
        <taxon>Eukaryota</taxon>
        <taxon>Metazoa</taxon>
        <taxon>Ecdysozoa</taxon>
        <taxon>Arthropoda</taxon>
        <taxon>Chelicerata</taxon>
        <taxon>Arachnida</taxon>
        <taxon>Acari</taxon>
        <taxon>Parasitiformes</taxon>
        <taxon>Ixodida</taxon>
        <taxon>Ixodoidea</taxon>
        <taxon>Ixodidae</taxon>
        <taxon>Ixodinae</taxon>
        <taxon>Ixodes</taxon>
    </lineage>
</organism>
<dbReference type="EMBL" id="JABSTQ010009747">
    <property type="protein sequence ID" value="KAG0426200.1"/>
    <property type="molecule type" value="Genomic_DNA"/>
</dbReference>
<evidence type="ECO:0000313" key="1">
    <source>
        <dbReference type="EMBL" id="KAG0426200.1"/>
    </source>
</evidence>
<comment type="caution">
    <text evidence="1">The sequence shown here is derived from an EMBL/GenBank/DDBJ whole genome shotgun (WGS) entry which is preliminary data.</text>
</comment>
<gene>
    <name evidence="1" type="ORF">HPB47_026690</name>
</gene>
<sequence length="102" mass="11064">MNGVASSQDGRPVRAHDGTSRLGSSADLNDAPAHRLPAPHTQHGHDGHHFSTGNGRSADHTGRKGAGFEAPRGPESHPSNYRASHSHRPYVKQRTRYSLQTR</sequence>
<keyword evidence="2" id="KW-1185">Reference proteome</keyword>
<proteinExistence type="predicted"/>
<protein>
    <submittedName>
        <fullName evidence="1">Uncharacterized protein</fullName>
    </submittedName>
</protein>
<dbReference type="Proteomes" id="UP000805193">
    <property type="component" value="Unassembled WGS sequence"/>
</dbReference>
<reference evidence="1 2" key="1">
    <citation type="journal article" date="2020" name="Cell">
        <title>Large-Scale Comparative Analyses of Tick Genomes Elucidate Their Genetic Diversity and Vector Capacities.</title>
        <authorList>
            <consortium name="Tick Genome and Microbiome Consortium (TIGMIC)"/>
            <person name="Jia N."/>
            <person name="Wang J."/>
            <person name="Shi W."/>
            <person name="Du L."/>
            <person name="Sun Y."/>
            <person name="Zhan W."/>
            <person name="Jiang J.F."/>
            <person name="Wang Q."/>
            <person name="Zhang B."/>
            <person name="Ji P."/>
            <person name="Bell-Sakyi L."/>
            <person name="Cui X.M."/>
            <person name="Yuan T.T."/>
            <person name="Jiang B.G."/>
            <person name="Yang W.F."/>
            <person name="Lam T.T."/>
            <person name="Chang Q.C."/>
            <person name="Ding S.J."/>
            <person name="Wang X.J."/>
            <person name="Zhu J.G."/>
            <person name="Ruan X.D."/>
            <person name="Zhao L."/>
            <person name="Wei J.T."/>
            <person name="Ye R.Z."/>
            <person name="Que T.C."/>
            <person name="Du C.H."/>
            <person name="Zhou Y.H."/>
            <person name="Cheng J.X."/>
            <person name="Dai P.F."/>
            <person name="Guo W.B."/>
            <person name="Han X.H."/>
            <person name="Huang E.J."/>
            <person name="Li L.F."/>
            <person name="Wei W."/>
            <person name="Gao Y.C."/>
            <person name="Liu J.Z."/>
            <person name="Shao H.Z."/>
            <person name="Wang X."/>
            <person name="Wang C.C."/>
            <person name="Yang T.C."/>
            <person name="Huo Q.B."/>
            <person name="Li W."/>
            <person name="Chen H.Y."/>
            <person name="Chen S.E."/>
            <person name="Zhou L.G."/>
            <person name="Ni X.B."/>
            <person name="Tian J.H."/>
            <person name="Sheng Y."/>
            <person name="Liu T."/>
            <person name="Pan Y.S."/>
            <person name="Xia L.Y."/>
            <person name="Li J."/>
            <person name="Zhao F."/>
            <person name="Cao W.C."/>
        </authorList>
    </citation>
    <scope>NUCLEOTIDE SEQUENCE [LARGE SCALE GENOMIC DNA]</scope>
    <source>
        <strain evidence="1">Iper-2018</strain>
    </source>
</reference>